<dbReference type="InterPro" id="IPR003594">
    <property type="entry name" value="HATPase_dom"/>
</dbReference>
<dbReference type="InterPro" id="IPR025828">
    <property type="entry name" value="Put_sensor_dom"/>
</dbReference>
<keyword evidence="6 11" id="KW-0418">Kinase</keyword>
<dbReference type="PANTHER" id="PTHR24421:SF10">
    <property type="entry name" value="NITRATE_NITRITE SENSOR PROTEIN NARQ"/>
    <property type="match status" value="1"/>
</dbReference>
<feature type="transmembrane region" description="Helical" evidence="9">
    <location>
        <begin position="155"/>
        <end position="177"/>
    </location>
</feature>
<name>A0ABQ5QQL0_9ACTN</name>
<dbReference type="SUPFAM" id="SSF55874">
    <property type="entry name" value="ATPase domain of HSP90 chaperone/DNA topoisomerase II/histidine kinase"/>
    <property type="match status" value="1"/>
</dbReference>
<reference evidence="11" key="1">
    <citation type="submission" date="2022-12" db="EMBL/GenBank/DDBJ databases">
        <title>New Phytohabitans aurantiacus sp. RD004123 nov., an actinomycete isolated from soil.</title>
        <authorList>
            <person name="Triningsih D.W."/>
            <person name="Harunari E."/>
            <person name="Igarashi Y."/>
        </authorList>
    </citation>
    <scope>NUCLEOTIDE SEQUENCE</scope>
    <source>
        <strain evidence="11">RD004123</strain>
    </source>
</reference>
<dbReference type="CDD" id="cd16917">
    <property type="entry name" value="HATPase_UhpB-NarQ-NarX-like"/>
    <property type="match status" value="1"/>
</dbReference>
<evidence type="ECO:0000256" key="1">
    <source>
        <dbReference type="ARBA" id="ARBA00000085"/>
    </source>
</evidence>
<feature type="transmembrane region" description="Helical" evidence="9">
    <location>
        <begin position="99"/>
        <end position="122"/>
    </location>
</feature>
<dbReference type="Pfam" id="PF02518">
    <property type="entry name" value="HATPase_c"/>
    <property type="match status" value="1"/>
</dbReference>
<feature type="transmembrane region" description="Helical" evidence="9">
    <location>
        <begin position="37"/>
        <end position="56"/>
    </location>
</feature>
<dbReference type="InterPro" id="IPR050482">
    <property type="entry name" value="Sensor_HK_TwoCompSys"/>
</dbReference>
<evidence type="ECO:0000259" key="10">
    <source>
        <dbReference type="SMART" id="SM00387"/>
    </source>
</evidence>
<evidence type="ECO:0000256" key="7">
    <source>
        <dbReference type="ARBA" id="ARBA00022840"/>
    </source>
</evidence>
<dbReference type="InterPro" id="IPR011712">
    <property type="entry name" value="Sig_transdc_His_kin_sub3_dim/P"/>
</dbReference>
<evidence type="ECO:0000256" key="9">
    <source>
        <dbReference type="SAM" id="Phobius"/>
    </source>
</evidence>
<dbReference type="SMART" id="SM00387">
    <property type="entry name" value="HATPase_c"/>
    <property type="match status" value="1"/>
</dbReference>
<evidence type="ECO:0000256" key="5">
    <source>
        <dbReference type="ARBA" id="ARBA00022741"/>
    </source>
</evidence>
<gene>
    <name evidence="11" type="ORF">Pa4123_20420</name>
</gene>
<dbReference type="InterPro" id="IPR036890">
    <property type="entry name" value="HATPase_C_sf"/>
</dbReference>
<evidence type="ECO:0000256" key="2">
    <source>
        <dbReference type="ARBA" id="ARBA00012438"/>
    </source>
</evidence>
<keyword evidence="4" id="KW-0808">Transferase</keyword>
<keyword evidence="12" id="KW-1185">Reference proteome</keyword>
<dbReference type="PANTHER" id="PTHR24421">
    <property type="entry name" value="NITRATE/NITRITE SENSOR PROTEIN NARX-RELATED"/>
    <property type="match status" value="1"/>
</dbReference>
<comment type="caution">
    <text evidence="11">The sequence shown here is derived from an EMBL/GenBank/DDBJ whole genome shotgun (WGS) entry which is preliminary data.</text>
</comment>
<dbReference type="EMBL" id="BSDI01000007">
    <property type="protein sequence ID" value="GLH96768.1"/>
    <property type="molecule type" value="Genomic_DNA"/>
</dbReference>
<keyword evidence="9" id="KW-0472">Membrane</keyword>
<proteinExistence type="predicted"/>
<organism evidence="11 12">
    <name type="scientific">Phytohabitans aurantiacus</name>
    <dbReference type="NCBI Taxonomy" id="3016789"/>
    <lineage>
        <taxon>Bacteria</taxon>
        <taxon>Bacillati</taxon>
        <taxon>Actinomycetota</taxon>
        <taxon>Actinomycetes</taxon>
        <taxon>Micromonosporales</taxon>
        <taxon>Micromonosporaceae</taxon>
    </lineage>
</organism>
<evidence type="ECO:0000256" key="3">
    <source>
        <dbReference type="ARBA" id="ARBA00022553"/>
    </source>
</evidence>
<protein>
    <recommendedName>
        <fullName evidence="2">histidine kinase</fullName>
        <ecNumber evidence="2">2.7.13.3</ecNumber>
    </recommendedName>
</protein>
<dbReference type="EC" id="2.7.13.3" evidence="2"/>
<dbReference type="Pfam" id="PF13796">
    <property type="entry name" value="Sensor"/>
    <property type="match status" value="1"/>
</dbReference>
<evidence type="ECO:0000313" key="11">
    <source>
        <dbReference type="EMBL" id="GLH96768.1"/>
    </source>
</evidence>
<evidence type="ECO:0000256" key="6">
    <source>
        <dbReference type="ARBA" id="ARBA00022777"/>
    </source>
</evidence>
<sequence>MVKGIRERAWREFRQVLVSAGIGLAGFLLLFATVASLMFSLVWIGLPVFVEVVGLTRRLAGVQRRRATPAVPAPYAPLPDGLLRKVRTILTEPATWRDLAWLVVQLPVALIGMMVFGLWPAAVQGVLMPLVRWVLPPSVDDLSYQGIQVDDQRTAWLVIPLGILIGLAAYGVPRWYLAGEAWLARWLLAPTAATRLAARVERLAETRAAVVDASAAELRRIERDLHDGAQARLVALTMNLGMAEDLFETDPDTARAMLADARAGAREAMGELRDLVRGIHPPMLADRGLPGAMQALAMASSIPIDLDVRLERRLPAPVESAAYFVLSEVVANAIKHSRAERIALSITDSGSTVVLRVRDDGRGGADPSRGTGLRGIERRLAAFDGTVRVSSPVGGPTLIEMELPCAS</sequence>
<accession>A0ABQ5QQL0</accession>
<dbReference type="GO" id="GO:0016301">
    <property type="term" value="F:kinase activity"/>
    <property type="evidence" value="ECO:0007669"/>
    <property type="project" value="UniProtKB-KW"/>
</dbReference>
<evidence type="ECO:0000256" key="4">
    <source>
        <dbReference type="ARBA" id="ARBA00022679"/>
    </source>
</evidence>
<evidence type="ECO:0000313" key="12">
    <source>
        <dbReference type="Proteomes" id="UP001144280"/>
    </source>
</evidence>
<keyword evidence="3" id="KW-0597">Phosphoprotein</keyword>
<comment type="catalytic activity">
    <reaction evidence="1">
        <text>ATP + protein L-histidine = ADP + protein N-phospho-L-histidine.</text>
        <dbReference type="EC" id="2.7.13.3"/>
    </reaction>
</comment>
<dbReference type="Gene3D" id="3.30.565.10">
    <property type="entry name" value="Histidine kinase-like ATPase, C-terminal domain"/>
    <property type="match status" value="1"/>
</dbReference>
<dbReference type="Gene3D" id="1.20.5.1930">
    <property type="match status" value="1"/>
</dbReference>
<keyword evidence="8" id="KW-0902">Two-component regulatory system</keyword>
<keyword evidence="9" id="KW-1133">Transmembrane helix</keyword>
<dbReference type="Pfam" id="PF07730">
    <property type="entry name" value="HisKA_3"/>
    <property type="match status" value="1"/>
</dbReference>
<feature type="domain" description="Histidine kinase/HSP90-like ATPase" evidence="10">
    <location>
        <begin position="317"/>
        <end position="407"/>
    </location>
</feature>
<dbReference type="Proteomes" id="UP001144280">
    <property type="component" value="Unassembled WGS sequence"/>
</dbReference>
<keyword evidence="5" id="KW-0547">Nucleotide-binding</keyword>
<keyword evidence="9" id="KW-0812">Transmembrane</keyword>
<feature type="transmembrane region" description="Helical" evidence="9">
    <location>
        <begin position="12"/>
        <end position="31"/>
    </location>
</feature>
<keyword evidence="7" id="KW-0067">ATP-binding</keyword>
<evidence type="ECO:0000256" key="8">
    <source>
        <dbReference type="ARBA" id="ARBA00023012"/>
    </source>
</evidence>